<keyword evidence="8" id="KW-0687">Ribonucleoprotein</keyword>
<evidence type="ECO:0000313" key="8">
    <source>
        <dbReference type="EMBL" id="KRL99434.1"/>
    </source>
</evidence>
<dbReference type="PANTHER" id="PTHR43648:SF1">
    <property type="entry name" value="ELECTRON TRANSFER FLAVOPROTEIN BETA SUBUNIT LYSINE METHYLTRANSFERASE"/>
    <property type="match status" value="1"/>
</dbReference>
<dbReference type="Pfam" id="PF06325">
    <property type="entry name" value="PrmA"/>
    <property type="match status" value="1"/>
</dbReference>
<comment type="caution">
    <text evidence="8">The sequence shown here is derived from an EMBL/GenBank/DDBJ whole genome shotgun (WGS) entry which is preliminary data.</text>
</comment>
<dbReference type="HAMAP" id="MF_00735">
    <property type="entry name" value="Methyltr_PrmA"/>
    <property type="match status" value="1"/>
</dbReference>
<gene>
    <name evidence="6" type="primary">prmA</name>
    <name evidence="8" type="ORF">FD50_GL000130</name>
</gene>
<reference evidence="8 9" key="1">
    <citation type="journal article" date="2015" name="Genome Announc.">
        <title>Expanding the biotechnology potential of lactobacilli through comparative genomics of 213 strains and associated genera.</title>
        <authorList>
            <person name="Sun Z."/>
            <person name="Harris H.M."/>
            <person name="McCann A."/>
            <person name="Guo C."/>
            <person name="Argimon S."/>
            <person name="Zhang W."/>
            <person name="Yang X."/>
            <person name="Jeffery I.B."/>
            <person name="Cooney J.C."/>
            <person name="Kagawa T.F."/>
            <person name="Liu W."/>
            <person name="Song Y."/>
            <person name="Salvetti E."/>
            <person name="Wrobel A."/>
            <person name="Rasinkangas P."/>
            <person name="Parkhill J."/>
            <person name="Rea M.C."/>
            <person name="O'Sullivan O."/>
            <person name="Ritari J."/>
            <person name="Douillard F.P."/>
            <person name="Paul Ross R."/>
            <person name="Yang R."/>
            <person name="Briner A.E."/>
            <person name="Felis G.E."/>
            <person name="de Vos W.M."/>
            <person name="Barrangou R."/>
            <person name="Klaenhammer T.R."/>
            <person name="Caufield P.W."/>
            <person name="Cui Y."/>
            <person name="Zhang H."/>
            <person name="O'Toole P.W."/>
        </authorList>
    </citation>
    <scope>NUCLEOTIDE SEQUENCE [LARGE SCALE GENOMIC DNA]</scope>
    <source>
        <strain evidence="8 9">DSM 16230</strain>
    </source>
</reference>
<dbReference type="OrthoDB" id="9785995at2"/>
<dbReference type="PANTHER" id="PTHR43648">
    <property type="entry name" value="ELECTRON TRANSFER FLAVOPROTEIN BETA SUBUNIT LYSINE METHYLTRANSFERASE"/>
    <property type="match status" value="1"/>
</dbReference>
<comment type="catalytic activity">
    <reaction evidence="6">
        <text>L-lysyl-[protein] + 3 S-adenosyl-L-methionine = N(6),N(6),N(6)-trimethyl-L-lysyl-[protein] + 3 S-adenosyl-L-homocysteine + 3 H(+)</text>
        <dbReference type="Rhea" id="RHEA:54192"/>
        <dbReference type="Rhea" id="RHEA-COMP:9752"/>
        <dbReference type="Rhea" id="RHEA-COMP:13826"/>
        <dbReference type="ChEBI" id="CHEBI:15378"/>
        <dbReference type="ChEBI" id="CHEBI:29969"/>
        <dbReference type="ChEBI" id="CHEBI:57856"/>
        <dbReference type="ChEBI" id="CHEBI:59789"/>
        <dbReference type="ChEBI" id="CHEBI:61961"/>
    </reaction>
</comment>
<dbReference type="PIRSF" id="PIRSF000401">
    <property type="entry name" value="RPL11_MTase"/>
    <property type="match status" value="1"/>
</dbReference>
<organism evidence="8 9">
    <name type="scientific">Liquorilactobacillus satsumensis DSM 16230 = JCM 12392</name>
    <dbReference type="NCBI Taxonomy" id="1423801"/>
    <lineage>
        <taxon>Bacteria</taxon>
        <taxon>Bacillati</taxon>
        <taxon>Bacillota</taxon>
        <taxon>Bacilli</taxon>
        <taxon>Lactobacillales</taxon>
        <taxon>Lactobacillaceae</taxon>
        <taxon>Liquorilactobacillus</taxon>
    </lineage>
</organism>
<evidence type="ECO:0000256" key="1">
    <source>
        <dbReference type="ARBA" id="ARBA00009741"/>
    </source>
</evidence>
<sequence>MHWQKLTITTTQEAETAVEAILYDLGTAGIQKETALLKQTGLLYLSSYFNNAKEAQEKLKKAKQRVAALAQFGFDVQRLEVKLVKVDDQKWAHEWEKYYHAQRITRYLTVVPTWEEYQARQAGEVLLRLDPGDAFGTGTHPTTVLALAALENCLRGGETVIDVGTGSGVLSIAACRLGAQQVFASDLDEQAVASAKRNLKANGVQSKVIVKQGNLLQGAPDAVDLIVANVLPEVQELLLPQVGLHLKENGKLIMSGIIVTKKELLVEQADKQGLTLQQATSDGKWVSLVLQKSKGGD</sequence>
<dbReference type="STRING" id="1423801.FD50_GL000130"/>
<keyword evidence="3 6" id="KW-0489">Methyltransferase</keyword>
<accession>A0A0R1V6C9</accession>
<evidence type="ECO:0000256" key="4">
    <source>
        <dbReference type="ARBA" id="ARBA00022679"/>
    </source>
</evidence>
<dbReference type="GO" id="GO:0005737">
    <property type="term" value="C:cytoplasm"/>
    <property type="evidence" value="ECO:0007669"/>
    <property type="project" value="UniProtKB-SubCell"/>
</dbReference>
<keyword evidence="8" id="KW-0689">Ribosomal protein</keyword>
<evidence type="ECO:0000313" key="9">
    <source>
        <dbReference type="Proteomes" id="UP000051166"/>
    </source>
</evidence>
<evidence type="ECO:0000256" key="6">
    <source>
        <dbReference type="HAMAP-Rule" id="MF_00735"/>
    </source>
</evidence>
<evidence type="ECO:0000256" key="3">
    <source>
        <dbReference type="ARBA" id="ARBA00022603"/>
    </source>
</evidence>
<dbReference type="GO" id="GO:0032259">
    <property type="term" value="P:methylation"/>
    <property type="evidence" value="ECO:0007669"/>
    <property type="project" value="UniProtKB-KW"/>
</dbReference>
<dbReference type="SUPFAM" id="SSF53335">
    <property type="entry name" value="S-adenosyl-L-methionine-dependent methyltransferases"/>
    <property type="match status" value="1"/>
</dbReference>
<name>A0A0R1V6C9_9LACO</name>
<feature type="binding site" evidence="6">
    <location>
        <position position="229"/>
    </location>
    <ligand>
        <name>S-adenosyl-L-methionine</name>
        <dbReference type="ChEBI" id="CHEBI:59789"/>
    </ligand>
</feature>
<comment type="function">
    <text evidence="6">Methylates ribosomal protein L11.</text>
</comment>
<evidence type="ECO:0000256" key="5">
    <source>
        <dbReference type="ARBA" id="ARBA00022691"/>
    </source>
</evidence>
<feature type="binding site" evidence="6">
    <location>
        <position position="164"/>
    </location>
    <ligand>
        <name>S-adenosyl-L-methionine</name>
        <dbReference type="ChEBI" id="CHEBI:59789"/>
    </ligand>
</feature>
<feature type="binding site" evidence="6">
    <location>
        <position position="143"/>
    </location>
    <ligand>
        <name>S-adenosyl-L-methionine</name>
        <dbReference type="ChEBI" id="CHEBI:59789"/>
    </ligand>
</feature>
<dbReference type="NCBIfam" id="TIGR00406">
    <property type="entry name" value="prmA"/>
    <property type="match status" value="1"/>
</dbReference>
<dbReference type="Proteomes" id="UP000051166">
    <property type="component" value="Unassembled WGS sequence"/>
</dbReference>
<keyword evidence="9" id="KW-1185">Reference proteome</keyword>
<dbReference type="InterPro" id="IPR050078">
    <property type="entry name" value="Ribosomal_L11_MeTrfase_PrmA"/>
</dbReference>
<dbReference type="PATRIC" id="fig|1423801.4.peg.131"/>
<feature type="coiled-coil region" evidence="7">
    <location>
        <begin position="45"/>
        <end position="72"/>
    </location>
</feature>
<keyword evidence="4 6" id="KW-0808">Transferase</keyword>
<proteinExistence type="inferred from homology"/>
<keyword evidence="7" id="KW-0175">Coiled coil</keyword>
<dbReference type="EMBL" id="AZFQ01000026">
    <property type="protein sequence ID" value="KRL99434.1"/>
    <property type="molecule type" value="Genomic_DNA"/>
</dbReference>
<dbReference type="InterPro" id="IPR004498">
    <property type="entry name" value="Ribosomal_PrmA_MeTrfase"/>
</dbReference>
<protein>
    <recommendedName>
        <fullName evidence="6">Ribosomal protein L11 methyltransferase</fullName>
        <shortName evidence="6">L11 Mtase</shortName>
        <ecNumber evidence="6">2.1.1.-</ecNumber>
    </recommendedName>
</protein>
<dbReference type="Gene3D" id="3.40.50.150">
    <property type="entry name" value="Vaccinia Virus protein VP39"/>
    <property type="match status" value="1"/>
</dbReference>
<dbReference type="InterPro" id="IPR029063">
    <property type="entry name" value="SAM-dependent_MTases_sf"/>
</dbReference>
<evidence type="ECO:0000256" key="7">
    <source>
        <dbReference type="SAM" id="Coils"/>
    </source>
</evidence>
<dbReference type="GO" id="GO:0005840">
    <property type="term" value="C:ribosome"/>
    <property type="evidence" value="ECO:0007669"/>
    <property type="project" value="UniProtKB-KW"/>
</dbReference>
<keyword evidence="2 6" id="KW-0963">Cytoplasm</keyword>
<dbReference type="GeneID" id="98307594"/>
<feature type="binding site" evidence="6">
    <location>
        <position position="186"/>
    </location>
    <ligand>
        <name>S-adenosyl-L-methionine</name>
        <dbReference type="ChEBI" id="CHEBI:59789"/>
    </ligand>
</feature>
<dbReference type="RefSeq" id="WP_056960248.1">
    <property type="nucleotide sequence ID" value="NZ_AZFQ01000026.1"/>
</dbReference>
<dbReference type="GO" id="GO:0016279">
    <property type="term" value="F:protein-lysine N-methyltransferase activity"/>
    <property type="evidence" value="ECO:0007669"/>
    <property type="project" value="RHEA"/>
</dbReference>
<keyword evidence="5 6" id="KW-0949">S-adenosyl-L-methionine</keyword>
<dbReference type="CDD" id="cd02440">
    <property type="entry name" value="AdoMet_MTases"/>
    <property type="match status" value="1"/>
</dbReference>
<dbReference type="EC" id="2.1.1.-" evidence="6"/>
<comment type="similarity">
    <text evidence="1 6">Belongs to the methyltransferase superfamily. PrmA family.</text>
</comment>
<comment type="subcellular location">
    <subcellularLocation>
        <location evidence="6">Cytoplasm</location>
    </subcellularLocation>
</comment>
<evidence type="ECO:0000256" key="2">
    <source>
        <dbReference type="ARBA" id="ARBA00022490"/>
    </source>
</evidence>
<dbReference type="AlphaFoldDB" id="A0A0R1V6C9"/>